<dbReference type="AlphaFoldDB" id="F4SAG6"/>
<dbReference type="InParanoid" id="F4SAG6"/>
<dbReference type="HOGENOM" id="CLU_2638565_0_0_1"/>
<proteinExistence type="predicted"/>
<dbReference type="GeneID" id="18937346"/>
<dbReference type="VEuPathDB" id="FungiDB:MELLADRAFT_95751"/>
<feature type="region of interest" description="Disordered" evidence="1">
    <location>
        <begin position="1"/>
        <end position="36"/>
    </location>
</feature>
<dbReference type="Proteomes" id="UP000001072">
    <property type="component" value="Unassembled WGS sequence"/>
</dbReference>
<dbReference type="RefSeq" id="XP_007418387.1">
    <property type="nucleotide sequence ID" value="XM_007418325.1"/>
</dbReference>
<evidence type="ECO:0000313" key="2">
    <source>
        <dbReference type="EMBL" id="EGF98360.1"/>
    </source>
</evidence>
<dbReference type="KEGG" id="mlr:MELLADRAFT_95751"/>
<dbReference type="EMBL" id="GL883178">
    <property type="protein sequence ID" value="EGF98360.1"/>
    <property type="molecule type" value="Genomic_DNA"/>
</dbReference>
<name>F4SAG6_MELLP</name>
<sequence length="77" mass="8584">MLPSINFHSRKFRKSEQASGSYTDQPQPPSNPPQAASAFDPLFDILGLSSFRMASHGTRILTFIKISITSKEVFLLQ</sequence>
<organism evidence="3">
    <name type="scientific">Melampsora larici-populina (strain 98AG31 / pathotype 3-4-7)</name>
    <name type="common">Poplar leaf rust fungus</name>
    <dbReference type="NCBI Taxonomy" id="747676"/>
    <lineage>
        <taxon>Eukaryota</taxon>
        <taxon>Fungi</taxon>
        <taxon>Dikarya</taxon>
        <taxon>Basidiomycota</taxon>
        <taxon>Pucciniomycotina</taxon>
        <taxon>Pucciniomycetes</taxon>
        <taxon>Pucciniales</taxon>
        <taxon>Melampsoraceae</taxon>
        <taxon>Melampsora</taxon>
    </lineage>
</organism>
<gene>
    <name evidence="2" type="ORF">MELLADRAFT_95751</name>
</gene>
<keyword evidence="3" id="KW-1185">Reference proteome</keyword>
<protein>
    <submittedName>
        <fullName evidence="2">Uncharacterized protein</fullName>
    </submittedName>
</protein>
<accession>F4SAG6</accession>
<evidence type="ECO:0000313" key="3">
    <source>
        <dbReference type="Proteomes" id="UP000001072"/>
    </source>
</evidence>
<evidence type="ECO:0000256" key="1">
    <source>
        <dbReference type="SAM" id="MobiDB-lite"/>
    </source>
</evidence>
<reference evidence="3" key="1">
    <citation type="journal article" date="2011" name="Proc. Natl. Acad. Sci. U.S.A.">
        <title>Obligate biotrophy features unraveled by the genomic analysis of rust fungi.</title>
        <authorList>
            <person name="Duplessis S."/>
            <person name="Cuomo C.A."/>
            <person name="Lin Y.-C."/>
            <person name="Aerts A."/>
            <person name="Tisserant E."/>
            <person name="Veneault-Fourrey C."/>
            <person name="Joly D.L."/>
            <person name="Hacquard S."/>
            <person name="Amselem J."/>
            <person name="Cantarel B.L."/>
            <person name="Chiu R."/>
            <person name="Coutinho P.M."/>
            <person name="Feau N."/>
            <person name="Field M."/>
            <person name="Frey P."/>
            <person name="Gelhaye E."/>
            <person name="Goldberg J."/>
            <person name="Grabherr M.G."/>
            <person name="Kodira C.D."/>
            <person name="Kohler A."/>
            <person name="Kuees U."/>
            <person name="Lindquist E.A."/>
            <person name="Lucas S.M."/>
            <person name="Mago R."/>
            <person name="Mauceli E."/>
            <person name="Morin E."/>
            <person name="Murat C."/>
            <person name="Pangilinan J.L."/>
            <person name="Park R."/>
            <person name="Pearson M."/>
            <person name="Quesneville H."/>
            <person name="Rouhier N."/>
            <person name="Sakthikumar S."/>
            <person name="Salamov A.A."/>
            <person name="Schmutz J."/>
            <person name="Selles B."/>
            <person name="Shapiro H."/>
            <person name="Tanguay P."/>
            <person name="Tuskan G.A."/>
            <person name="Henrissat B."/>
            <person name="Van de Peer Y."/>
            <person name="Rouze P."/>
            <person name="Ellis J.G."/>
            <person name="Dodds P.N."/>
            <person name="Schein J.E."/>
            <person name="Zhong S."/>
            <person name="Hamelin R.C."/>
            <person name="Grigoriev I.V."/>
            <person name="Szabo L.J."/>
            <person name="Martin F."/>
        </authorList>
    </citation>
    <scope>NUCLEOTIDE SEQUENCE [LARGE SCALE GENOMIC DNA]</scope>
    <source>
        <strain evidence="3">98AG31 / pathotype 3-4-7</strain>
    </source>
</reference>